<evidence type="ECO:0000256" key="1">
    <source>
        <dbReference type="SAM" id="SignalP"/>
    </source>
</evidence>
<reference evidence="2 3" key="1">
    <citation type="submission" date="2016-07" db="EMBL/GenBank/DDBJ databases">
        <title>Pervasive Adenine N6-methylation of Active Genes in Fungi.</title>
        <authorList>
            <consortium name="DOE Joint Genome Institute"/>
            <person name="Mondo S.J."/>
            <person name="Dannebaum R.O."/>
            <person name="Kuo R.C."/>
            <person name="Labutti K."/>
            <person name="Haridas S."/>
            <person name="Kuo A."/>
            <person name="Salamov A."/>
            <person name="Ahrendt S.R."/>
            <person name="Lipzen A."/>
            <person name="Sullivan W."/>
            <person name="Andreopoulos W.B."/>
            <person name="Clum A."/>
            <person name="Lindquist E."/>
            <person name="Daum C."/>
            <person name="Ramamoorthy G.K."/>
            <person name="Gryganskyi A."/>
            <person name="Culley D."/>
            <person name="Magnuson J.K."/>
            <person name="James T.Y."/>
            <person name="O'Malley M.A."/>
            <person name="Stajich J.E."/>
            <person name="Spatafora J.W."/>
            <person name="Visel A."/>
            <person name="Grigoriev I.V."/>
        </authorList>
    </citation>
    <scope>NUCLEOTIDE SEQUENCE [LARGE SCALE GENOMIC DNA]</scope>
    <source>
        <strain evidence="2 3">NRRL 3116</strain>
    </source>
</reference>
<accession>A0A1Y2GPJ7</accession>
<feature type="signal peptide" evidence="1">
    <location>
        <begin position="1"/>
        <end position="25"/>
    </location>
</feature>
<dbReference type="RefSeq" id="XP_021881964.1">
    <property type="nucleotide sequence ID" value="XM_022030884.1"/>
</dbReference>
<keyword evidence="3" id="KW-1185">Reference proteome</keyword>
<evidence type="ECO:0000313" key="3">
    <source>
        <dbReference type="Proteomes" id="UP000193648"/>
    </source>
</evidence>
<name>A0A1Y2GPJ7_9FUNG</name>
<dbReference type="GeneID" id="33572725"/>
<dbReference type="Proteomes" id="UP000193648">
    <property type="component" value="Unassembled WGS sequence"/>
</dbReference>
<dbReference type="EMBL" id="MCFF01000016">
    <property type="protein sequence ID" value="ORZ17577.1"/>
    <property type="molecule type" value="Genomic_DNA"/>
</dbReference>
<gene>
    <name evidence="2" type="ORF">BCR41DRAFT_50901</name>
</gene>
<organism evidence="2 3">
    <name type="scientific">Lobosporangium transversale</name>
    <dbReference type="NCBI Taxonomy" id="64571"/>
    <lineage>
        <taxon>Eukaryota</taxon>
        <taxon>Fungi</taxon>
        <taxon>Fungi incertae sedis</taxon>
        <taxon>Mucoromycota</taxon>
        <taxon>Mortierellomycotina</taxon>
        <taxon>Mortierellomycetes</taxon>
        <taxon>Mortierellales</taxon>
        <taxon>Mortierellaceae</taxon>
        <taxon>Lobosporangium</taxon>
    </lineage>
</organism>
<evidence type="ECO:0008006" key="4">
    <source>
        <dbReference type="Google" id="ProtNLM"/>
    </source>
</evidence>
<evidence type="ECO:0000313" key="2">
    <source>
        <dbReference type="EMBL" id="ORZ17577.1"/>
    </source>
</evidence>
<protein>
    <recommendedName>
        <fullName evidence="4">Secreted protein</fullName>
    </recommendedName>
</protein>
<feature type="chain" id="PRO_5013073366" description="Secreted protein" evidence="1">
    <location>
        <begin position="26"/>
        <end position="178"/>
    </location>
</feature>
<proteinExistence type="predicted"/>
<dbReference type="InParanoid" id="A0A1Y2GPJ7"/>
<dbReference type="AlphaFoldDB" id="A0A1Y2GPJ7"/>
<comment type="caution">
    <text evidence="2">The sequence shown here is derived from an EMBL/GenBank/DDBJ whole genome shotgun (WGS) entry which is preliminary data.</text>
</comment>
<keyword evidence="1" id="KW-0732">Signal</keyword>
<sequence length="178" mass="19984">MQRKRMVKFLSVIFLSLHFSPRGERFANCLFALSARPLNSRSTLTLTGRVSFSSMTSTRRCKLLRMPRSLSVSSLSSPLSRLTIARRSSTSDLKSSPQLLNNFLKTNAATLSPDHPCVDALNVQRSAKVTGLALNIRKRGWTAACLPYVIMSSKLVRVWRTTLLRMSFPAPFLNHKLD</sequence>